<dbReference type="GO" id="GO:0001216">
    <property type="term" value="F:DNA-binding transcription activator activity"/>
    <property type="evidence" value="ECO:0007669"/>
    <property type="project" value="InterPro"/>
</dbReference>
<dbReference type="PANTHER" id="PTHR32248">
    <property type="entry name" value="RNA POLYMERASE SIGMA-54 FACTOR"/>
    <property type="match status" value="1"/>
</dbReference>
<sequence>MRSLFVKGLVNQTGKIDSAMYVKQRIEPLIAAESHEAPLSAKMLTETLQQEGIQISRRTAAKYREELNIVRSAKRVHLYRLNTTKEIRTKKSPSATTTAEGDFSYFECYST</sequence>
<protein>
    <recommendedName>
        <fullName evidence="1">RNA polymerase sigma factor 54 DNA-binding domain-containing protein</fullName>
    </recommendedName>
</protein>
<evidence type="ECO:0000313" key="2">
    <source>
        <dbReference type="EMBL" id="OCS82605.1"/>
    </source>
</evidence>
<name>A0A1C0Y655_9BACL</name>
<dbReference type="GO" id="GO:0016987">
    <property type="term" value="F:sigma factor activity"/>
    <property type="evidence" value="ECO:0007669"/>
    <property type="project" value="InterPro"/>
</dbReference>
<dbReference type="EMBL" id="MASJ01000040">
    <property type="protein sequence ID" value="OCS82605.1"/>
    <property type="molecule type" value="Genomic_DNA"/>
</dbReference>
<dbReference type="InterPro" id="IPR000394">
    <property type="entry name" value="RNA_pol_sigma_54"/>
</dbReference>
<dbReference type="InterPro" id="IPR007634">
    <property type="entry name" value="RNA_pol_sigma_54_DNA-bd"/>
</dbReference>
<gene>
    <name evidence="2" type="ORF">A6M13_06945</name>
</gene>
<comment type="caution">
    <text evidence="2">The sequence shown here is derived from an EMBL/GenBank/DDBJ whole genome shotgun (WGS) entry which is preliminary data.</text>
</comment>
<dbReference type="PANTHER" id="PTHR32248:SF4">
    <property type="entry name" value="RNA POLYMERASE SIGMA-54 FACTOR"/>
    <property type="match status" value="1"/>
</dbReference>
<dbReference type="PROSITE" id="PS50044">
    <property type="entry name" value="SIGMA54_3"/>
    <property type="match status" value="1"/>
</dbReference>
<dbReference type="Proteomes" id="UP000093199">
    <property type="component" value="Unassembled WGS sequence"/>
</dbReference>
<dbReference type="AlphaFoldDB" id="A0A1C0Y655"/>
<dbReference type="Gene3D" id="1.10.10.60">
    <property type="entry name" value="Homeodomain-like"/>
    <property type="match status" value="1"/>
</dbReference>
<evidence type="ECO:0000313" key="3">
    <source>
        <dbReference type="Proteomes" id="UP000093199"/>
    </source>
</evidence>
<dbReference type="STRING" id="33978.A6M13_06945"/>
<dbReference type="OrthoDB" id="9814402at2"/>
<reference evidence="2 3" key="1">
    <citation type="submission" date="2016-07" db="EMBL/GenBank/DDBJ databases">
        <title>Caryophanon tenue genome sequencing.</title>
        <authorList>
            <person name="Verma A."/>
            <person name="Pal Y."/>
            <person name="Krishnamurthi S."/>
        </authorList>
    </citation>
    <scope>NUCLEOTIDE SEQUENCE [LARGE SCALE GENOMIC DNA]</scope>
    <source>
        <strain evidence="2 3">DSM 14152</strain>
    </source>
</reference>
<feature type="domain" description="RNA polymerase sigma factor 54 DNA-binding" evidence="1">
    <location>
        <begin position="1"/>
        <end position="75"/>
    </location>
</feature>
<organism evidence="2 3">
    <name type="scientific">Caryophanon tenue</name>
    <dbReference type="NCBI Taxonomy" id="33978"/>
    <lineage>
        <taxon>Bacteria</taxon>
        <taxon>Bacillati</taxon>
        <taxon>Bacillota</taxon>
        <taxon>Bacilli</taxon>
        <taxon>Bacillales</taxon>
        <taxon>Caryophanaceae</taxon>
        <taxon>Caryophanon</taxon>
    </lineage>
</organism>
<keyword evidence="3" id="KW-1185">Reference proteome</keyword>
<proteinExistence type="predicted"/>
<evidence type="ECO:0000259" key="1">
    <source>
        <dbReference type="Pfam" id="PF04552"/>
    </source>
</evidence>
<dbReference type="Pfam" id="PF04552">
    <property type="entry name" value="Sigma54_DBD"/>
    <property type="match status" value="1"/>
</dbReference>
<accession>A0A1C0Y655</accession>